<accession>A0ACB9HI24</accession>
<proteinExistence type="predicted"/>
<evidence type="ECO:0000313" key="2">
    <source>
        <dbReference type="Proteomes" id="UP001056120"/>
    </source>
</evidence>
<gene>
    <name evidence="1" type="ORF">L1987_38104</name>
</gene>
<evidence type="ECO:0000313" key="1">
    <source>
        <dbReference type="EMBL" id="KAI3795449.1"/>
    </source>
</evidence>
<sequence>MPPGGLSHATLLLHSNSHFENRVVGDDYHFHNQSSSGSYHVVGMVEFRIRVEVVVGFELSLVGFVVGWETEDLEMVELVDSDSHLD</sequence>
<keyword evidence="2" id="KW-1185">Reference proteome</keyword>
<dbReference type="Proteomes" id="UP001056120">
    <property type="component" value="Linkage Group LG12"/>
</dbReference>
<reference evidence="2" key="1">
    <citation type="journal article" date="2022" name="Mol. Ecol. Resour.">
        <title>The genomes of chicory, endive, great burdock and yacon provide insights into Asteraceae palaeo-polyploidization history and plant inulin production.</title>
        <authorList>
            <person name="Fan W."/>
            <person name="Wang S."/>
            <person name="Wang H."/>
            <person name="Wang A."/>
            <person name="Jiang F."/>
            <person name="Liu H."/>
            <person name="Zhao H."/>
            <person name="Xu D."/>
            <person name="Zhang Y."/>
        </authorList>
    </citation>
    <scope>NUCLEOTIDE SEQUENCE [LARGE SCALE GENOMIC DNA]</scope>
    <source>
        <strain evidence="2">cv. Yunnan</strain>
    </source>
</reference>
<reference evidence="1 2" key="2">
    <citation type="journal article" date="2022" name="Mol. Ecol. Resour.">
        <title>The genomes of chicory, endive, great burdock and yacon provide insights into Asteraceae paleo-polyploidization history and plant inulin production.</title>
        <authorList>
            <person name="Fan W."/>
            <person name="Wang S."/>
            <person name="Wang H."/>
            <person name="Wang A."/>
            <person name="Jiang F."/>
            <person name="Liu H."/>
            <person name="Zhao H."/>
            <person name="Xu D."/>
            <person name="Zhang Y."/>
        </authorList>
    </citation>
    <scope>NUCLEOTIDE SEQUENCE [LARGE SCALE GENOMIC DNA]</scope>
    <source>
        <strain evidence="2">cv. Yunnan</strain>
        <tissue evidence="1">Leaves</tissue>
    </source>
</reference>
<protein>
    <submittedName>
        <fullName evidence="1">Uncharacterized protein</fullName>
    </submittedName>
</protein>
<dbReference type="EMBL" id="CM042029">
    <property type="protein sequence ID" value="KAI3795449.1"/>
    <property type="molecule type" value="Genomic_DNA"/>
</dbReference>
<comment type="caution">
    <text evidence="1">The sequence shown here is derived from an EMBL/GenBank/DDBJ whole genome shotgun (WGS) entry which is preliminary data.</text>
</comment>
<organism evidence="1 2">
    <name type="scientific">Smallanthus sonchifolius</name>
    <dbReference type="NCBI Taxonomy" id="185202"/>
    <lineage>
        <taxon>Eukaryota</taxon>
        <taxon>Viridiplantae</taxon>
        <taxon>Streptophyta</taxon>
        <taxon>Embryophyta</taxon>
        <taxon>Tracheophyta</taxon>
        <taxon>Spermatophyta</taxon>
        <taxon>Magnoliopsida</taxon>
        <taxon>eudicotyledons</taxon>
        <taxon>Gunneridae</taxon>
        <taxon>Pentapetalae</taxon>
        <taxon>asterids</taxon>
        <taxon>campanulids</taxon>
        <taxon>Asterales</taxon>
        <taxon>Asteraceae</taxon>
        <taxon>Asteroideae</taxon>
        <taxon>Heliantheae alliance</taxon>
        <taxon>Millerieae</taxon>
        <taxon>Smallanthus</taxon>
    </lineage>
</organism>
<name>A0ACB9HI24_9ASTR</name>